<evidence type="ECO:0000259" key="2">
    <source>
        <dbReference type="Pfam" id="PF22936"/>
    </source>
</evidence>
<keyword evidence="4" id="KW-1185">Reference proteome</keyword>
<dbReference type="Pfam" id="PF22936">
    <property type="entry name" value="Pol_BBD"/>
    <property type="match status" value="1"/>
</dbReference>
<dbReference type="OrthoDB" id="1072921at2759"/>
<dbReference type="AlphaFoldDB" id="A0A5B6WWI3"/>
<feature type="domain" description="Retrovirus-related Pol polyprotein from transposon TNT 1-94-like beta-barrel" evidence="2">
    <location>
        <begin position="40"/>
        <end position="85"/>
    </location>
</feature>
<comment type="caution">
    <text evidence="3">The sequence shown here is derived from an EMBL/GenBank/DDBJ whole genome shotgun (WGS) entry which is preliminary data.</text>
</comment>
<protein>
    <submittedName>
        <fullName evidence="3">Retrovirus-related Pol polyprotein from transposon TNT 1-94</fullName>
    </submittedName>
</protein>
<feature type="region of interest" description="Disordered" evidence="1">
    <location>
        <begin position="1"/>
        <end position="31"/>
    </location>
</feature>
<feature type="compositionally biased region" description="Basic residues" evidence="1">
    <location>
        <begin position="22"/>
        <end position="31"/>
    </location>
</feature>
<accession>A0A5B6WWI3</accession>
<sequence>MRQEGSVEGALLVKHQDDGKNRRSKNKKFHTASRESFAFRNKKLFKELKSTESKKVRIGNGDYIAVKGNGTIPFQVVQSRKTIISRYVHFMGNEQWNWDERSGQSTIDLKLKFPVSTTDKDENWLNELVDDAPTRGTRLLTNIYARCNVAVCELADFATSIKDIKWVVAMKEELFMIEKNKTRELVDRPYDRKVVGVKWVYRTKLNVDGSINKHRARLKFPET</sequence>
<dbReference type="InterPro" id="IPR054722">
    <property type="entry name" value="PolX-like_BBD"/>
</dbReference>
<evidence type="ECO:0000313" key="3">
    <source>
        <dbReference type="EMBL" id="KAA3485262.1"/>
    </source>
</evidence>
<dbReference type="EMBL" id="SMMG02000002">
    <property type="protein sequence ID" value="KAA3485262.1"/>
    <property type="molecule type" value="Genomic_DNA"/>
</dbReference>
<proteinExistence type="predicted"/>
<reference evidence="4" key="1">
    <citation type="journal article" date="2019" name="Plant Biotechnol. J.">
        <title>Genome sequencing of the Australian wild diploid species Gossypium australe highlights disease resistance and delayed gland morphogenesis.</title>
        <authorList>
            <person name="Cai Y."/>
            <person name="Cai X."/>
            <person name="Wang Q."/>
            <person name="Wang P."/>
            <person name="Zhang Y."/>
            <person name="Cai C."/>
            <person name="Xu Y."/>
            <person name="Wang K."/>
            <person name="Zhou Z."/>
            <person name="Wang C."/>
            <person name="Geng S."/>
            <person name="Li B."/>
            <person name="Dong Q."/>
            <person name="Hou Y."/>
            <person name="Wang H."/>
            <person name="Ai P."/>
            <person name="Liu Z."/>
            <person name="Yi F."/>
            <person name="Sun M."/>
            <person name="An G."/>
            <person name="Cheng J."/>
            <person name="Zhang Y."/>
            <person name="Shi Q."/>
            <person name="Xie Y."/>
            <person name="Shi X."/>
            <person name="Chang Y."/>
            <person name="Huang F."/>
            <person name="Chen Y."/>
            <person name="Hong S."/>
            <person name="Mi L."/>
            <person name="Sun Q."/>
            <person name="Zhang L."/>
            <person name="Zhou B."/>
            <person name="Peng R."/>
            <person name="Zhang X."/>
            <person name="Liu F."/>
        </authorList>
    </citation>
    <scope>NUCLEOTIDE SEQUENCE [LARGE SCALE GENOMIC DNA]</scope>
    <source>
        <strain evidence="4">cv. PA1801</strain>
    </source>
</reference>
<organism evidence="3 4">
    <name type="scientific">Gossypium australe</name>
    <dbReference type="NCBI Taxonomy" id="47621"/>
    <lineage>
        <taxon>Eukaryota</taxon>
        <taxon>Viridiplantae</taxon>
        <taxon>Streptophyta</taxon>
        <taxon>Embryophyta</taxon>
        <taxon>Tracheophyta</taxon>
        <taxon>Spermatophyta</taxon>
        <taxon>Magnoliopsida</taxon>
        <taxon>eudicotyledons</taxon>
        <taxon>Gunneridae</taxon>
        <taxon>Pentapetalae</taxon>
        <taxon>rosids</taxon>
        <taxon>malvids</taxon>
        <taxon>Malvales</taxon>
        <taxon>Malvaceae</taxon>
        <taxon>Malvoideae</taxon>
        <taxon>Gossypium</taxon>
    </lineage>
</organism>
<dbReference type="Proteomes" id="UP000325315">
    <property type="component" value="Unassembled WGS sequence"/>
</dbReference>
<gene>
    <name evidence="3" type="ORF">EPI10_007269</name>
</gene>
<evidence type="ECO:0000313" key="4">
    <source>
        <dbReference type="Proteomes" id="UP000325315"/>
    </source>
</evidence>
<name>A0A5B6WWI3_9ROSI</name>
<evidence type="ECO:0000256" key="1">
    <source>
        <dbReference type="SAM" id="MobiDB-lite"/>
    </source>
</evidence>